<dbReference type="Gene3D" id="2.130.10.130">
    <property type="entry name" value="Integrin alpha, N-terminal"/>
    <property type="match status" value="3"/>
</dbReference>
<keyword evidence="1 5" id="KW-0732">Signal</keyword>
<keyword evidence="3" id="KW-0378">Hydrolase</keyword>
<dbReference type="OrthoDB" id="344301at2"/>
<keyword evidence="4" id="KW-0325">Glycoprotein</keyword>
<dbReference type="PROSITE" id="PS51470">
    <property type="entry name" value="FG_GAP"/>
    <property type="match status" value="2"/>
</dbReference>
<keyword evidence="2" id="KW-0677">Repeat</keyword>
<dbReference type="InterPro" id="IPR028994">
    <property type="entry name" value="Integrin_alpha_N"/>
</dbReference>
<dbReference type="Pfam" id="PF01839">
    <property type="entry name" value="FG-GAP"/>
    <property type="match status" value="3"/>
</dbReference>
<dbReference type="InterPro" id="IPR013519">
    <property type="entry name" value="Int_alpha_beta-p"/>
</dbReference>
<evidence type="ECO:0000313" key="7">
    <source>
        <dbReference type="Proteomes" id="UP000280298"/>
    </source>
</evidence>
<sequence>MHKHHLRLALATATAAALTGGLLSVAVSTATAADSAHVPHADFNGDGIGDVAFSAHGAYVNGKSTAGQLVVLYGTASGVSSAKRHTISQNTTGAPGTAEAGDGFGWETAYADFNGDGYDDIAVGAPGEDVGTDADGGGLAILWGSASGVTGKGVTVADPAPSAHDYWGKNLAAGDFDGDGKADLAVGNSSATIHVFKGGFSASGTALLGRSTVKPPIQGGGDANGPLNLTAGDVNGDARTDLVVDGFETETGYGWNRNYYVPGTASGLSTANAKALKPGVITAIGDINADGYGDIVSGASWNTTTSDGTSIPDSAKGGKVWVTYGTADGPGTVTGITQDTGNVPGASETNDAFGHELDLGDINGDGYLDLAIGVQGENIGSAVNTGAVTILYGGASGLNTSSGAQSFAQSTAGVPGNDEDDDLFGVDVKLDDVTGDGRTDLIVGSLENAGNGGLTYLPSNGTAIVTSGSRSIAPSTSGVSTTGTPYFGANFAD</sequence>
<evidence type="ECO:0000256" key="5">
    <source>
        <dbReference type="SAM" id="SignalP"/>
    </source>
</evidence>
<evidence type="ECO:0000256" key="4">
    <source>
        <dbReference type="ARBA" id="ARBA00023180"/>
    </source>
</evidence>
<dbReference type="Proteomes" id="UP000280298">
    <property type="component" value="Chromosome"/>
</dbReference>
<reference evidence="6 7" key="1">
    <citation type="journal article" date="2019" name="Int. J. Syst. Evol. Microbiol.">
        <title>Streptomyces cyaneochromogenes sp. nov., a blue pigment-producing actinomycete from manganese-contaminated soil.</title>
        <authorList>
            <person name="Tang X."/>
            <person name="Zhao J."/>
            <person name="Li K."/>
            <person name="Chen Z."/>
            <person name="Sun Y."/>
            <person name="Gao J."/>
        </authorList>
    </citation>
    <scope>NUCLEOTIDE SEQUENCE [LARGE SCALE GENOMIC DNA]</scope>
    <source>
        <strain evidence="6 7">MK-45</strain>
    </source>
</reference>
<name>A0A3S9MAW6_9ACTN</name>
<accession>A0A3S9MAW6</accession>
<feature type="signal peptide" evidence="5">
    <location>
        <begin position="1"/>
        <end position="32"/>
    </location>
</feature>
<evidence type="ECO:0000313" key="6">
    <source>
        <dbReference type="EMBL" id="AZQ36311.1"/>
    </source>
</evidence>
<dbReference type="AlphaFoldDB" id="A0A3S9MAW6"/>
<gene>
    <name evidence="6" type="ORF">EJ357_25020</name>
</gene>
<proteinExistence type="predicted"/>
<evidence type="ECO:0000256" key="1">
    <source>
        <dbReference type="ARBA" id="ARBA00022729"/>
    </source>
</evidence>
<dbReference type="PANTHER" id="PTHR23221">
    <property type="entry name" value="GLYCOSYLPHOSPHATIDYLINOSITOL PHOSPHOLIPASE D"/>
    <property type="match status" value="1"/>
</dbReference>
<dbReference type="SMART" id="SM00191">
    <property type="entry name" value="Int_alpha"/>
    <property type="match status" value="6"/>
</dbReference>
<evidence type="ECO:0000256" key="3">
    <source>
        <dbReference type="ARBA" id="ARBA00022801"/>
    </source>
</evidence>
<feature type="chain" id="PRO_5019032992" description="VCBS repeat-containing protein" evidence="5">
    <location>
        <begin position="33"/>
        <end position="493"/>
    </location>
</feature>
<protein>
    <recommendedName>
        <fullName evidence="8">VCBS repeat-containing protein</fullName>
    </recommendedName>
</protein>
<dbReference type="GO" id="GO:0016787">
    <property type="term" value="F:hydrolase activity"/>
    <property type="evidence" value="ECO:0007669"/>
    <property type="project" value="UniProtKB-KW"/>
</dbReference>
<dbReference type="RefSeq" id="WP_126393808.1">
    <property type="nucleotide sequence ID" value="NZ_CP034539.1"/>
</dbReference>
<evidence type="ECO:0008006" key="8">
    <source>
        <dbReference type="Google" id="ProtNLM"/>
    </source>
</evidence>
<keyword evidence="7" id="KW-1185">Reference proteome</keyword>
<dbReference type="SUPFAM" id="SSF69318">
    <property type="entry name" value="Integrin alpha N-terminal domain"/>
    <property type="match status" value="1"/>
</dbReference>
<dbReference type="InterPro" id="IPR013517">
    <property type="entry name" value="FG-GAP"/>
</dbReference>
<dbReference type="PANTHER" id="PTHR23221:SF7">
    <property type="entry name" value="PHOSPHATIDYLINOSITOL-GLYCAN-SPECIFIC PHOSPHOLIPASE D"/>
    <property type="match status" value="1"/>
</dbReference>
<dbReference type="EMBL" id="CP034539">
    <property type="protein sequence ID" value="AZQ36311.1"/>
    <property type="molecule type" value="Genomic_DNA"/>
</dbReference>
<organism evidence="6 7">
    <name type="scientific">Streptomyces cyaneochromogenes</name>
    <dbReference type="NCBI Taxonomy" id="2496836"/>
    <lineage>
        <taxon>Bacteria</taxon>
        <taxon>Bacillati</taxon>
        <taxon>Actinomycetota</taxon>
        <taxon>Actinomycetes</taxon>
        <taxon>Kitasatosporales</taxon>
        <taxon>Streptomycetaceae</taxon>
        <taxon>Streptomyces</taxon>
    </lineage>
</organism>
<dbReference type="KEGG" id="scya:EJ357_25020"/>
<evidence type="ECO:0000256" key="2">
    <source>
        <dbReference type="ARBA" id="ARBA00022737"/>
    </source>
</evidence>